<dbReference type="InterPro" id="IPR000209">
    <property type="entry name" value="Peptidase_S8/S53_dom"/>
</dbReference>
<evidence type="ECO:0000256" key="2">
    <source>
        <dbReference type="ARBA" id="ARBA00022670"/>
    </source>
</evidence>
<evidence type="ECO:0000256" key="5">
    <source>
        <dbReference type="ARBA" id="ARBA00022825"/>
    </source>
</evidence>
<dbReference type="InterPro" id="IPR022398">
    <property type="entry name" value="Peptidase_S8_His-AS"/>
</dbReference>
<evidence type="ECO:0000313" key="10">
    <source>
        <dbReference type="Proteomes" id="UP000440714"/>
    </source>
</evidence>
<protein>
    <submittedName>
        <fullName evidence="9">S8 family serine peptidase</fullName>
    </submittedName>
</protein>
<dbReference type="Pfam" id="PF12951">
    <property type="entry name" value="PATR"/>
    <property type="match status" value="1"/>
</dbReference>
<dbReference type="PANTHER" id="PTHR43399:SF4">
    <property type="entry name" value="CELL WALL-ASSOCIATED PROTEASE"/>
    <property type="match status" value="1"/>
</dbReference>
<dbReference type="EMBL" id="AAKYAN010000007">
    <property type="protein sequence ID" value="ECW8954713.1"/>
    <property type="molecule type" value="Genomic_DNA"/>
</dbReference>
<reference evidence="9 10" key="1">
    <citation type="submission" date="2019-09" db="EMBL/GenBank/DDBJ databases">
        <authorList>
            <consortium name="PulseNet: The National Subtyping Network for Foodborne Disease Surveillance"/>
            <person name="Tarr C.L."/>
            <person name="Trees E."/>
            <person name="Katz L.S."/>
            <person name="Carleton-Romer H.A."/>
            <person name="Stroika S."/>
            <person name="Kucerova Z."/>
            <person name="Roache K.F."/>
            <person name="Sabol A.L."/>
            <person name="Besser J."/>
            <person name="Gerner-Smidt P."/>
        </authorList>
    </citation>
    <scope>NUCLEOTIDE SEQUENCE [LARGE SCALE GENOMIC DNA]</scope>
    <source>
        <strain evidence="9 10">PNUSAC011760</strain>
    </source>
</reference>
<dbReference type="SUPFAM" id="SSF52743">
    <property type="entry name" value="Subtilisin-like"/>
    <property type="match status" value="1"/>
</dbReference>
<evidence type="ECO:0000256" key="1">
    <source>
        <dbReference type="ARBA" id="ARBA00011073"/>
    </source>
</evidence>
<evidence type="ECO:0000256" key="6">
    <source>
        <dbReference type="PIRSR" id="PIRSR615500-1"/>
    </source>
</evidence>
<dbReference type="InterPro" id="IPR036852">
    <property type="entry name" value="Peptidase_S8/S53_dom_sf"/>
</dbReference>
<feature type="active site" description="Charge relay system" evidence="6 7">
    <location>
        <position position="300"/>
    </location>
</feature>
<dbReference type="PRINTS" id="PR00723">
    <property type="entry name" value="SUBTILISIN"/>
</dbReference>
<accession>A0A698FSW7</accession>
<dbReference type="NCBIfam" id="TIGR02601">
    <property type="entry name" value="autotrns_rpt"/>
    <property type="match status" value="1"/>
</dbReference>
<dbReference type="Proteomes" id="UP000440714">
    <property type="component" value="Unassembled WGS sequence"/>
</dbReference>
<dbReference type="AlphaFoldDB" id="A0A698FSW7"/>
<organism evidence="9 10">
    <name type="scientific">Campylobacter lari</name>
    <dbReference type="NCBI Taxonomy" id="201"/>
    <lineage>
        <taxon>Bacteria</taxon>
        <taxon>Pseudomonadati</taxon>
        <taxon>Campylobacterota</taxon>
        <taxon>Epsilonproteobacteria</taxon>
        <taxon>Campylobacterales</taxon>
        <taxon>Campylobacteraceae</taxon>
        <taxon>Campylobacter</taxon>
    </lineage>
</organism>
<dbReference type="Pfam" id="PF00082">
    <property type="entry name" value="Peptidase_S8"/>
    <property type="match status" value="1"/>
</dbReference>
<evidence type="ECO:0000256" key="3">
    <source>
        <dbReference type="ARBA" id="ARBA00022729"/>
    </source>
</evidence>
<dbReference type="Gene3D" id="3.40.50.200">
    <property type="entry name" value="Peptidase S8/S53 domain"/>
    <property type="match status" value="1"/>
</dbReference>
<name>A0A698FSW7_CAMLA</name>
<dbReference type="CDD" id="cd04848">
    <property type="entry name" value="Peptidases_S8_Autotransporter_serine_protease_like"/>
    <property type="match status" value="1"/>
</dbReference>
<dbReference type="InterPro" id="IPR013425">
    <property type="entry name" value="Autotrns_rpt"/>
</dbReference>
<keyword evidence="4 7" id="KW-0378">Hydrolase</keyword>
<keyword evidence="3" id="KW-0732">Signal</keyword>
<evidence type="ECO:0000256" key="4">
    <source>
        <dbReference type="ARBA" id="ARBA00022801"/>
    </source>
</evidence>
<feature type="active site" description="Charge relay system" evidence="6 7">
    <location>
        <position position="44"/>
    </location>
</feature>
<dbReference type="InterPro" id="IPR023828">
    <property type="entry name" value="Peptidase_S8_Ser-AS"/>
</dbReference>
<dbReference type="InterPro" id="IPR015500">
    <property type="entry name" value="Peptidase_S8_subtilisin-rel"/>
</dbReference>
<dbReference type="GO" id="GO:0006508">
    <property type="term" value="P:proteolysis"/>
    <property type="evidence" value="ECO:0007669"/>
    <property type="project" value="UniProtKB-KW"/>
</dbReference>
<dbReference type="PROSITE" id="PS00137">
    <property type="entry name" value="SUBTILASE_HIS"/>
    <property type="match status" value="1"/>
</dbReference>
<dbReference type="InterPro" id="IPR034061">
    <property type="entry name" value="Peptidases_S8_Autotransporter"/>
</dbReference>
<dbReference type="PROSITE" id="PS00138">
    <property type="entry name" value="SUBTILASE_SER"/>
    <property type="match status" value="1"/>
</dbReference>
<keyword evidence="5 7" id="KW-0720">Serine protease</keyword>
<evidence type="ECO:0000256" key="7">
    <source>
        <dbReference type="PROSITE-ProRule" id="PRU01240"/>
    </source>
</evidence>
<gene>
    <name evidence="9" type="ORF">F5R70_04605</name>
</gene>
<dbReference type="GO" id="GO:0004252">
    <property type="term" value="F:serine-type endopeptidase activity"/>
    <property type="evidence" value="ECO:0007669"/>
    <property type="project" value="UniProtKB-UniRule"/>
</dbReference>
<dbReference type="PANTHER" id="PTHR43399">
    <property type="entry name" value="SUBTILISIN-RELATED"/>
    <property type="match status" value="1"/>
</dbReference>
<feature type="non-terminal residue" evidence="9">
    <location>
        <position position="678"/>
    </location>
</feature>
<sequence length="678" mass="75315">MKKYLLIFVFITQILALNDFELINAHKAHDLNITGNKINVGIIDSAFNANHPSLQGQIIDQQYSKLNNNRPYIPDLTVDTHGSHVAGIILGNFKNNKEPYGVAYNAKMYGLQVFGHNNGSQKIIPYNIYDYFKDKEIKIINNSWNTQLYPIIGMSQLGWYVSDLKNQNSNYFLNLANNNKPLDGIMKLAKEKNILILFASGNEGIISPGFNATLPYYDESLKSWLSIGAIDSSKITKDENGKLILSSKAIAPYSNGLRGVENFSLVAPGSFVNSVNSAYNIQPVFGRPDKNLYVKMSGTSMATPMVSGAAALVSEKFPFLNGKQIADILLSTANKDYKTPKLTIKETQLLNTSTGRKQNCYTIIYIDTPIPEDENKIKEDLINAGYWNFEAENILKNLIDKYPLMKDAGENYKGVQTLKKEQILGQGILDIEKALNGIAILDANRLNSEDITNIYGEKEAYYTMNTQGYDAIFSNDISQKKWDDSLHRLDALNSPKDEIQNLNIGFIKDGQGRLILSGENTYLGKTIVKEGELSLIKTQNNKGIISGEVKVLTNGKFSGNGLIKNNLYNQGIVRPGNQDLSDLIVEGLYNQKHNAILQLDFGNNGNSKLIANSYQIEGGKLQYIPLPMFYTSGNIITINLAGLKNNINDFEKVEISGNNSIDFVAVLDEDKVSINKPA</sequence>
<evidence type="ECO:0000259" key="8">
    <source>
        <dbReference type="Pfam" id="PF00082"/>
    </source>
</evidence>
<keyword evidence="2 7" id="KW-0645">Protease</keyword>
<proteinExistence type="inferred from homology"/>
<comment type="similarity">
    <text evidence="1 7">Belongs to the peptidase S8 family.</text>
</comment>
<feature type="domain" description="Peptidase S8/S53" evidence="8">
    <location>
        <begin position="35"/>
        <end position="335"/>
    </location>
</feature>
<evidence type="ECO:0000313" key="9">
    <source>
        <dbReference type="EMBL" id="ECW8954713.1"/>
    </source>
</evidence>
<comment type="caution">
    <text evidence="9">The sequence shown here is derived from an EMBL/GenBank/DDBJ whole genome shotgun (WGS) entry which is preliminary data.</text>
</comment>
<feature type="active site" description="Charge relay system" evidence="6 7">
    <location>
        <position position="81"/>
    </location>
</feature>
<dbReference type="PROSITE" id="PS51892">
    <property type="entry name" value="SUBTILASE"/>
    <property type="match status" value="1"/>
</dbReference>
<dbReference type="InterPro" id="IPR051048">
    <property type="entry name" value="Peptidase_S8/S53_subtilisin"/>
</dbReference>